<dbReference type="PROSITE" id="PS51935">
    <property type="entry name" value="NLPC_P60"/>
    <property type="match status" value="1"/>
</dbReference>
<dbReference type="InterPro" id="IPR019710">
    <property type="entry name" value="DUF4226"/>
</dbReference>
<feature type="domain" description="NlpC/P60" evidence="6">
    <location>
        <begin position="366"/>
        <end position="484"/>
    </location>
</feature>
<dbReference type="Pfam" id="PF10774">
    <property type="entry name" value="DUF4226"/>
    <property type="match status" value="1"/>
</dbReference>
<evidence type="ECO:0000313" key="8">
    <source>
        <dbReference type="Proteomes" id="UP001500603"/>
    </source>
</evidence>
<keyword evidence="3" id="KW-0378">Hydrolase</keyword>
<dbReference type="PANTHER" id="PTHR47359">
    <property type="entry name" value="PEPTIDOGLYCAN DL-ENDOPEPTIDASE CWLO"/>
    <property type="match status" value="1"/>
</dbReference>
<comment type="caution">
    <text evidence="7">The sequence shown here is derived from an EMBL/GenBank/DDBJ whole genome shotgun (WGS) entry which is preliminary data.</text>
</comment>
<evidence type="ECO:0000256" key="4">
    <source>
        <dbReference type="ARBA" id="ARBA00022807"/>
    </source>
</evidence>
<dbReference type="RefSeq" id="WP_345497771.1">
    <property type="nucleotide sequence ID" value="NZ_BAABJM010000005.1"/>
</dbReference>
<sequence length="484" mass="48824">MTVPVGVETDFADPDADETADTAVEGEAGSPSPVTPWSDKQQRDTQPKLGPPTTAPGANGQPQQQNPPASAQPTPAPPGTPAPGSGTAAAPQSTPAPAPAPGVAAGQPNPPPVVAAPATTAPPPEPAAPLVDPDMISALAPAAISAGTMAMGMLPMIASALAGLGSGGGSGNGGGDTGEAATGALSPESQKALEVLKLLKDVYGDGEATSPEVKELRKELGVNESGAGSSSGTTARAVKARQLYQANAHTAFNNLDNQLARYVMRIAGDNKVDKKAVVALLREVNVALAQLGTEAYTKAGQQKVHQILAAALAKAQAIVSGGQASSAETAKAIKLLTNQYLYNIAGQKYNAGITTGTGSGSNSSTSSAANAAIQVALGKLGVPYVWGGTGPNSFDCSGLMQYAAAKAGVKIPRVADDQFDQLPQVNPADIRPGDLIFPNSSYKNGEFGHVMMYVGNGRCVEAPHTGANVRVTNLPSGYRATRWS</sequence>
<dbReference type="InterPro" id="IPR051794">
    <property type="entry name" value="PG_Endopeptidase_C40"/>
</dbReference>
<proteinExistence type="inferred from homology"/>
<evidence type="ECO:0000313" key="7">
    <source>
        <dbReference type="EMBL" id="GAA5062289.1"/>
    </source>
</evidence>
<dbReference type="Pfam" id="PF00877">
    <property type="entry name" value="NLPC_P60"/>
    <property type="match status" value="1"/>
</dbReference>
<dbReference type="PANTHER" id="PTHR47359:SF3">
    <property type="entry name" value="NLP_P60 DOMAIN-CONTAINING PROTEIN-RELATED"/>
    <property type="match status" value="1"/>
</dbReference>
<accession>A0ABP9KRB6</accession>
<organism evidence="7 8">
    <name type="scientific">Nocardia callitridis</name>
    <dbReference type="NCBI Taxonomy" id="648753"/>
    <lineage>
        <taxon>Bacteria</taxon>
        <taxon>Bacillati</taxon>
        <taxon>Actinomycetota</taxon>
        <taxon>Actinomycetes</taxon>
        <taxon>Mycobacteriales</taxon>
        <taxon>Nocardiaceae</taxon>
        <taxon>Nocardia</taxon>
    </lineage>
</organism>
<reference evidence="8" key="1">
    <citation type="journal article" date="2019" name="Int. J. Syst. Evol. Microbiol.">
        <title>The Global Catalogue of Microorganisms (GCM) 10K type strain sequencing project: providing services to taxonomists for standard genome sequencing and annotation.</title>
        <authorList>
            <consortium name="The Broad Institute Genomics Platform"/>
            <consortium name="The Broad Institute Genome Sequencing Center for Infectious Disease"/>
            <person name="Wu L."/>
            <person name="Ma J."/>
        </authorList>
    </citation>
    <scope>NUCLEOTIDE SEQUENCE [LARGE SCALE GENOMIC DNA]</scope>
    <source>
        <strain evidence="8">JCM 18298</strain>
    </source>
</reference>
<feature type="region of interest" description="Disordered" evidence="5">
    <location>
        <begin position="1"/>
        <end position="129"/>
    </location>
</feature>
<dbReference type="Proteomes" id="UP001500603">
    <property type="component" value="Unassembled WGS sequence"/>
</dbReference>
<name>A0ABP9KRB6_9NOCA</name>
<keyword evidence="2" id="KW-0645">Protease</keyword>
<gene>
    <name evidence="7" type="ORF">GCM10023318_45740</name>
</gene>
<evidence type="ECO:0000259" key="6">
    <source>
        <dbReference type="PROSITE" id="PS51935"/>
    </source>
</evidence>
<dbReference type="SUPFAM" id="SSF54001">
    <property type="entry name" value="Cysteine proteinases"/>
    <property type="match status" value="1"/>
</dbReference>
<protein>
    <recommendedName>
        <fullName evidence="6">NlpC/P60 domain-containing protein</fullName>
    </recommendedName>
</protein>
<feature type="compositionally biased region" description="Low complexity" evidence="5">
    <location>
        <begin position="82"/>
        <end position="93"/>
    </location>
</feature>
<feature type="compositionally biased region" description="Low complexity" evidence="5">
    <location>
        <begin position="55"/>
        <end position="73"/>
    </location>
</feature>
<feature type="compositionally biased region" description="Pro residues" evidence="5">
    <location>
        <begin position="108"/>
        <end position="127"/>
    </location>
</feature>
<dbReference type="Gene3D" id="3.90.1720.10">
    <property type="entry name" value="endopeptidase domain like (from Nostoc punctiforme)"/>
    <property type="match status" value="1"/>
</dbReference>
<evidence type="ECO:0000256" key="3">
    <source>
        <dbReference type="ARBA" id="ARBA00022801"/>
    </source>
</evidence>
<dbReference type="EMBL" id="BAABJM010000005">
    <property type="protein sequence ID" value="GAA5062289.1"/>
    <property type="molecule type" value="Genomic_DNA"/>
</dbReference>
<keyword evidence="8" id="KW-1185">Reference proteome</keyword>
<dbReference type="InterPro" id="IPR038765">
    <property type="entry name" value="Papain-like_cys_pep_sf"/>
</dbReference>
<comment type="similarity">
    <text evidence="1">Belongs to the peptidase C40 family.</text>
</comment>
<feature type="compositionally biased region" description="Acidic residues" evidence="5">
    <location>
        <begin position="10"/>
        <end position="20"/>
    </location>
</feature>
<dbReference type="InterPro" id="IPR000064">
    <property type="entry name" value="NLP_P60_dom"/>
</dbReference>
<keyword evidence="4" id="KW-0788">Thiol protease</keyword>
<evidence type="ECO:0000256" key="5">
    <source>
        <dbReference type="SAM" id="MobiDB-lite"/>
    </source>
</evidence>
<evidence type="ECO:0000256" key="2">
    <source>
        <dbReference type="ARBA" id="ARBA00022670"/>
    </source>
</evidence>
<evidence type="ECO:0000256" key="1">
    <source>
        <dbReference type="ARBA" id="ARBA00007074"/>
    </source>
</evidence>